<protein>
    <recommendedName>
        <fullName evidence="6">DUF1254 domain-containing protein</fullName>
    </recommendedName>
</protein>
<feature type="domain" description="DUF1254" evidence="3">
    <location>
        <begin position="51"/>
        <end position="182"/>
    </location>
</feature>
<feature type="region of interest" description="Disordered" evidence="1">
    <location>
        <begin position="403"/>
        <end position="427"/>
    </location>
</feature>
<dbReference type="InterPro" id="IPR037050">
    <property type="entry name" value="DUF1254_sf"/>
</dbReference>
<dbReference type="InterPro" id="IPR010621">
    <property type="entry name" value="DUF1214"/>
</dbReference>
<dbReference type="Gene3D" id="2.60.120.600">
    <property type="entry name" value="Domain of unknown function DUF1214, C-terminal domain"/>
    <property type="match status" value="1"/>
</dbReference>
<dbReference type="Gene3D" id="1.10.3360.10">
    <property type="entry name" value="VPA0735-like domain"/>
    <property type="match status" value="1"/>
</dbReference>
<gene>
    <name evidence="4" type="ORF">BST13_16040</name>
</gene>
<dbReference type="Proteomes" id="UP000192448">
    <property type="component" value="Unassembled WGS sequence"/>
</dbReference>
<dbReference type="SUPFAM" id="SSF160935">
    <property type="entry name" value="VPA0735-like"/>
    <property type="match status" value="1"/>
</dbReference>
<dbReference type="InterPro" id="IPR037049">
    <property type="entry name" value="DUF1214_C_sf"/>
</dbReference>
<comment type="caution">
    <text evidence="4">The sequence shown here is derived from an EMBL/GenBank/DDBJ whole genome shotgun (WGS) entry which is preliminary data.</text>
</comment>
<name>A0A1X0AY29_9MYCO</name>
<organism evidence="4 5">
    <name type="scientific">Mycobacterium aquaticum</name>
    <dbReference type="NCBI Taxonomy" id="1927124"/>
    <lineage>
        <taxon>Bacteria</taxon>
        <taxon>Bacillati</taxon>
        <taxon>Actinomycetota</taxon>
        <taxon>Actinomycetes</taxon>
        <taxon>Mycobacteriales</taxon>
        <taxon>Mycobacteriaceae</taxon>
        <taxon>Mycobacterium</taxon>
    </lineage>
</organism>
<evidence type="ECO:0000313" key="5">
    <source>
        <dbReference type="Proteomes" id="UP000192448"/>
    </source>
</evidence>
<evidence type="ECO:0000256" key="1">
    <source>
        <dbReference type="SAM" id="MobiDB-lite"/>
    </source>
</evidence>
<dbReference type="Pfam" id="PF06742">
    <property type="entry name" value="DUF1214"/>
    <property type="match status" value="1"/>
</dbReference>
<dbReference type="AlphaFoldDB" id="A0A1X0AY29"/>
<evidence type="ECO:0008006" key="6">
    <source>
        <dbReference type="Google" id="ProtNLM"/>
    </source>
</evidence>
<keyword evidence="5" id="KW-1185">Reference proteome</keyword>
<dbReference type="EMBL" id="MVHF01000014">
    <property type="protein sequence ID" value="ORA34940.1"/>
    <property type="molecule type" value="Genomic_DNA"/>
</dbReference>
<dbReference type="PANTHER" id="PTHR36509">
    <property type="entry name" value="BLL3101 PROTEIN"/>
    <property type="match status" value="1"/>
</dbReference>
<evidence type="ECO:0000259" key="3">
    <source>
        <dbReference type="Pfam" id="PF06863"/>
    </source>
</evidence>
<dbReference type="STRING" id="1927124.BST13_16040"/>
<dbReference type="Gene3D" id="2.60.40.1610">
    <property type="entry name" value="Domain of unknown function DUF1254"/>
    <property type="match status" value="1"/>
</dbReference>
<feature type="domain" description="DUF1214" evidence="2">
    <location>
        <begin position="329"/>
        <end position="444"/>
    </location>
</feature>
<dbReference type="InterPro" id="IPR010679">
    <property type="entry name" value="DUF1254"/>
</dbReference>
<accession>A0A1X0AY29</accession>
<dbReference type="Pfam" id="PF06863">
    <property type="entry name" value="DUF1254"/>
    <property type="match status" value="1"/>
</dbReference>
<evidence type="ECO:0000313" key="4">
    <source>
        <dbReference type="EMBL" id="ORA34940.1"/>
    </source>
</evidence>
<evidence type="ECO:0000259" key="2">
    <source>
        <dbReference type="Pfam" id="PF06742"/>
    </source>
</evidence>
<sequence length="460" mass="50306">MSARGETGRASLTDMDELVRSRAIQAVIWGMPAVNFELLRDASAAVGATDNEVVFWSKLPDWKNQTLTPNPDTVYVFPFYDTQAGPMVLEIPPAEDGSITGSIDNGWQEALEDVGPAGVDKGAGGKYLILPPGYDGQIPAGHIALNSATYTGFGALRSNIASSDDADVAAAVAYGKRVKFYPLGHDDAPTTFVDAADAVYDNTIPYDLRFFELLDRFVQREPWLQRDRVMISILKSIGIEKGTPFAPDAELTTVLNSAAAAAHDWLEASYPRFFTPPYFEGTHWAVPASQEVVLGMQTGFADTDSYPVDDRGLLYSFIYFSAKHLGQGQFYVMTIADRDGRPLDGGQTYRLRVPADPPVSLYWSATVYDRATHALIRDLPYSSRSSHRPDLISNPDGSVDVYIGPSAPTHGSSGERSSEGNEANWIPTTPGGRFEVLFRLYGPKPALFDKTWQLPDIEKA</sequence>
<proteinExistence type="predicted"/>
<reference evidence="4 5" key="1">
    <citation type="submission" date="2017-02" db="EMBL/GenBank/DDBJ databases">
        <title>The new phylogeny of genus Mycobacterium.</title>
        <authorList>
            <person name="Tortoli E."/>
            <person name="Trovato A."/>
            <person name="Cirillo D.M."/>
        </authorList>
    </citation>
    <scope>NUCLEOTIDE SEQUENCE [LARGE SCALE GENOMIC DNA]</scope>
    <source>
        <strain evidence="4 5">RW6</strain>
    </source>
</reference>
<dbReference type="PANTHER" id="PTHR36509:SF3">
    <property type="entry name" value="SIGNAL PEPTIDE PROTEIN"/>
    <property type="match status" value="1"/>
</dbReference>